<gene>
    <name evidence="4" type="ORF">QGN23_11230</name>
</gene>
<dbReference type="EMBL" id="CP124855">
    <property type="protein sequence ID" value="WHF50999.1"/>
    <property type="molecule type" value="Genomic_DNA"/>
</dbReference>
<organism evidence="4 5">
    <name type="scientific">Chryseobacterium gotjawalense</name>
    <dbReference type="NCBI Taxonomy" id="3042315"/>
    <lineage>
        <taxon>Bacteria</taxon>
        <taxon>Pseudomonadati</taxon>
        <taxon>Bacteroidota</taxon>
        <taxon>Flavobacteriia</taxon>
        <taxon>Flavobacteriales</taxon>
        <taxon>Weeksellaceae</taxon>
        <taxon>Chryseobacterium group</taxon>
        <taxon>Chryseobacterium</taxon>
    </lineage>
</organism>
<dbReference type="Proteomes" id="UP001241656">
    <property type="component" value="Chromosome"/>
</dbReference>
<name>A0ABY8RBX9_9FLAO</name>
<keyword evidence="5" id="KW-1185">Reference proteome</keyword>
<feature type="chain" id="PRO_5045466264" evidence="2">
    <location>
        <begin position="21"/>
        <end position="648"/>
    </location>
</feature>
<dbReference type="InterPro" id="IPR026444">
    <property type="entry name" value="Secre_tail"/>
</dbReference>
<dbReference type="NCBIfam" id="TIGR04183">
    <property type="entry name" value="Por_Secre_tail"/>
    <property type="match status" value="1"/>
</dbReference>
<dbReference type="Pfam" id="PF18962">
    <property type="entry name" value="Por_Secre_tail"/>
    <property type="match status" value="1"/>
</dbReference>
<evidence type="ECO:0000256" key="1">
    <source>
        <dbReference type="ARBA" id="ARBA00022729"/>
    </source>
</evidence>
<sequence length="648" mass="72370">MMKKNTVLLFVLTSTLSIHAQDVTTHIAEESMLSIVNDALFYNRGGLQTKGNGRVEVFSKMLIEAKTENDVVRAINATNDNFFLRLTDPANWQTSKYGQLFITGLEQNQISLVVSKEFASNKHGDYQQIGVPFFDKEFGTLQSEINTVFTNQRWSKTEILKWNNSLVQFDGSIIPATPINSAETPGITVELTDKTKFEDRASYYALGTGGGLIPENVSVINGVPYADNLTLPLSPQTVQFGSNGTGTNLYREKYNTYITDIFEIDNPWQQTYGKFIYQFSNPFLTNLDLSLIGINETLQGTVVGDDNNIDNIWGIAVNPTNVHFNTASGTTSNYAANQIVTFDINNRPVGNINALVIKPLGTFKIKLRNSTPAILNFDNLRRFSNIPRQENMNYHVNANRINGTSVKQLGVLLLDDNYNQIGETYYAVAPHFKTGNNGNPSEYSVQAQASNSGLISSYEENTQIGGIDENFATRYRLYINEANEGDFEGKKLSMAVYGGKYLKFEIRENAQLVEEGNLSTNKKFFYEIDGGEKIEVKQGDIVPLTAQTYGFYYGTPKTLSSSSSIKANRTVVTYNPSIKSYVVLFDPEWQRAQVAVFDMSGRLIKETNNIETSTPFVIELNNSIKSMYTVQIISNKGETVISKIIVNR</sequence>
<reference evidence="4 5" key="1">
    <citation type="submission" date="2023-05" db="EMBL/GenBank/DDBJ databases">
        <title>Genomic insight into Chryseobacterium sp. wdc7 isolated forest soil (Gotjawal).</title>
        <authorList>
            <person name="Park S.-J."/>
        </authorList>
    </citation>
    <scope>NUCLEOTIDE SEQUENCE [LARGE SCALE GENOMIC DNA]</scope>
    <source>
        <strain evidence="5">wdc7</strain>
    </source>
</reference>
<evidence type="ECO:0000313" key="4">
    <source>
        <dbReference type="EMBL" id="WHF50999.1"/>
    </source>
</evidence>
<evidence type="ECO:0000256" key="2">
    <source>
        <dbReference type="SAM" id="SignalP"/>
    </source>
</evidence>
<accession>A0ABY8RBX9</accession>
<evidence type="ECO:0000313" key="5">
    <source>
        <dbReference type="Proteomes" id="UP001241656"/>
    </source>
</evidence>
<protein>
    <submittedName>
        <fullName evidence="4">T9SS type A sorting domain-containing protein</fullName>
    </submittedName>
</protein>
<evidence type="ECO:0000259" key="3">
    <source>
        <dbReference type="Pfam" id="PF18962"/>
    </source>
</evidence>
<dbReference type="RefSeq" id="WP_282904394.1">
    <property type="nucleotide sequence ID" value="NZ_CP124855.1"/>
</dbReference>
<keyword evidence="1 2" id="KW-0732">Signal</keyword>
<feature type="domain" description="Secretion system C-terminal sorting" evidence="3">
    <location>
        <begin position="575"/>
        <end position="646"/>
    </location>
</feature>
<proteinExistence type="predicted"/>
<feature type="signal peptide" evidence="2">
    <location>
        <begin position="1"/>
        <end position="20"/>
    </location>
</feature>